<gene>
    <name evidence="2" type="ORF">B0H94_10299</name>
</gene>
<dbReference type="PANTHER" id="PTHR37692:SF1">
    <property type="entry name" value="DUF420 DOMAIN-CONTAINING PROTEIN"/>
    <property type="match status" value="1"/>
</dbReference>
<protein>
    <submittedName>
        <fullName evidence="2">Putative membrane protein</fullName>
    </submittedName>
</protein>
<sequence>MASADTPTNENEQKPKSFTPIVVTLTVLINGLVVLLFLMDGYAGDDIGFDLTVLPMMNAIFNSFTTVFLFAALFAILRKNVKVHKRFIYAAFTTTALFLVTYVTYHFLADETAYGGTGLLAYTYYFILITHIILAIIIVPLALFSFFWGITNQVERHRKIARWTMPIWLYVSITGVLVYLMISPYY</sequence>
<feature type="transmembrane region" description="Helical" evidence="1">
    <location>
        <begin position="160"/>
        <end position="182"/>
    </location>
</feature>
<dbReference type="RefSeq" id="WP_245893873.1">
    <property type="nucleotide sequence ID" value="NZ_PYAV01000002.1"/>
</dbReference>
<keyword evidence="1" id="KW-1133">Transmembrane helix</keyword>
<dbReference type="InterPro" id="IPR007352">
    <property type="entry name" value="DUF420"/>
</dbReference>
<dbReference type="PANTHER" id="PTHR37692">
    <property type="entry name" value="HYPOTHETICAL MEMBRANE SPANNING PROTEIN"/>
    <property type="match status" value="1"/>
</dbReference>
<accession>A0A2P8HX58</accession>
<keyword evidence="1" id="KW-0812">Transmembrane</keyword>
<feature type="transmembrane region" description="Helical" evidence="1">
    <location>
        <begin position="21"/>
        <end position="39"/>
    </location>
</feature>
<evidence type="ECO:0000256" key="1">
    <source>
        <dbReference type="SAM" id="Phobius"/>
    </source>
</evidence>
<dbReference type="Proteomes" id="UP000242310">
    <property type="component" value="Unassembled WGS sequence"/>
</dbReference>
<organism evidence="2 3">
    <name type="scientific">Salsuginibacillus halophilus</name>
    <dbReference type="NCBI Taxonomy" id="517424"/>
    <lineage>
        <taxon>Bacteria</taxon>
        <taxon>Bacillati</taxon>
        <taxon>Bacillota</taxon>
        <taxon>Bacilli</taxon>
        <taxon>Bacillales</taxon>
        <taxon>Bacillaceae</taxon>
        <taxon>Salsuginibacillus</taxon>
    </lineage>
</organism>
<reference evidence="2 3" key="1">
    <citation type="submission" date="2018-03" db="EMBL/GenBank/DDBJ databases">
        <title>Genomic Encyclopedia of Type Strains, Phase III (KMG-III): the genomes of soil and plant-associated and newly described type strains.</title>
        <authorList>
            <person name="Whitman W."/>
        </authorList>
    </citation>
    <scope>NUCLEOTIDE SEQUENCE [LARGE SCALE GENOMIC DNA]</scope>
    <source>
        <strain evidence="2 3">CGMCC 1.07653</strain>
    </source>
</reference>
<feature type="transmembrane region" description="Helical" evidence="1">
    <location>
        <begin position="59"/>
        <end position="77"/>
    </location>
</feature>
<feature type="transmembrane region" description="Helical" evidence="1">
    <location>
        <begin position="121"/>
        <end position="148"/>
    </location>
</feature>
<evidence type="ECO:0000313" key="2">
    <source>
        <dbReference type="EMBL" id="PSL50823.1"/>
    </source>
</evidence>
<dbReference type="EMBL" id="PYAV01000002">
    <property type="protein sequence ID" value="PSL50823.1"/>
    <property type="molecule type" value="Genomic_DNA"/>
</dbReference>
<name>A0A2P8HX58_9BACI</name>
<feature type="transmembrane region" description="Helical" evidence="1">
    <location>
        <begin position="89"/>
        <end position="109"/>
    </location>
</feature>
<evidence type="ECO:0000313" key="3">
    <source>
        <dbReference type="Proteomes" id="UP000242310"/>
    </source>
</evidence>
<keyword evidence="1" id="KW-0472">Membrane</keyword>
<keyword evidence="3" id="KW-1185">Reference proteome</keyword>
<dbReference type="AlphaFoldDB" id="A0A2P8HX58"/>
<comment type="caution">
    <text evidence="2">The sequence shown here is derived from an EMBL/GenBank/DDBJ whole genome shotgun (WGS) entry which is preliminary data.</text>
</comment>
<proteinExistence type="predicted"/>
<dbReference type="Pfam" id="PF04238">
    <property type="entry name" value="DUF420"/>
    <property type="match status" value="1"/>
</dbReference>